<dbReference type="InterPro" id="IPR013766">
    <property type="entry name" value="Thioredoxin_domain"/>
</dbReference>
<organism evidence="2 3">
    <name type="scientific">Riemerella anatipestifer</name>
    <name type="common">Moraxella anatipestifer</name>
    <dbReference type="NCBI Taxonomy" id="34085"/>
    <lineage>
        <taxon>Bacteria</taxon>
        <taxon>Pseudomonadati</taxon>
        <taxon>Bacteroidota</taxon>
        <taxon>Flavobacteriia</taxon>
        <taxon>Flavobacteriales</taxon>
        <taxon>Weeksellaceae</taxon>
        <taxon>Riemerella</taxon>
    </lineage>
</organism>
<evidence type="ECO:0000313" key="3">
    <source>
        <dbReference type="Proteomes" id="UP001207440"/>
    </source>
</evidence>
<dbReference type="PROSITE" id="PS51352">
    <property type="entry name" value="THIOREDOXIN_2"/>
    <property type="match status" value="1"/>
</dbReference>
<dbReference type="AlphaFoldDB" id="A0AAP3AMB6"/>
<dbReference type="Pfam" id="PF13098">
    <property type="entry name" value="Thioredoxin_2"/>
    <property type="match status" value="1"/>
</dbReference>
<dbReference type="SUPFAM" id="SSF52833">
    <property type="entry name" value="Thioredoxin-like"/>
    <property type="match status" value="1"/>
</dbReference>
<dbReference type="InterPro" id="IPR036249">
    <property type="entry name" value="Thioredoxin-like_sf"/>
</dbReference>
<dbReference type="Gene3D" id="3.40.30.10">
    <property type="entry name" value="Glutaredoxin"/>
    <property type="match status" value="1"/>
</dbReference>
<reference evidence="2" key="1">
    <citation type="submission" date="2022-10" db="EMBL/GenBank/DDBJ databases">
        <title>Sifting through the core-genome to identify putative cross-protective antigens against Riemerella anatipestifer.</title>
        <authorList>
            <person name="Zheng X."/>
            <person name="Zhang W."/>
        </authorList>
    </citation>
    <scope>NUCLEOTIDE SEQUENCE</scope>
    <source>
        <strain evidence="2">ZWRA178</strain>
    </source>
</reference>
<gene>
    <name evidence="2" type="ORF">OKE68_07920</name>
</gene>
<dbReference type="InterPro" id="IPR012336">
    <property type="entry name" value="Thioredoxin-like_fold"/>
</dbReference>
<sequence length="154" mass="18092">MLKNILRIQMTLFIMVFFPKAQQLPFVSWEAFDTLRLSQSRNTLVFVHTDWCSVCKKQIKDLEQAPSLLRLLSERVYLLDLNAEKEKRSLSFFGKIYRYYTSGSTSGLHELAHYFSPRSQVYPLWVLLDKDGSILTTYEGYWSKEQLSELVASY</sequence>
<evidence type="ECO:0000313" key="2">
    <source>
        <dbReference type="EMBL" id="MCW0524237.1"/>
    </source>
</evidence>
<accession>A0AAP3AMB6</accession>
<protein>
    <submittedName>
        <fullName evidence="2">Thioredoxin family protein</fullName>
    </submittedName>
</protein>
<name>A0AAP3AMB6_RIEAN</name>
<evidence type="ECO:0000259" key="1">
    <source>
        <dbReference type="PROSITE" id="PS51352"/>
    </source>
</evidence>
<comment type="caution">
    <text evidence="2">The sequence shown here is derived from an EMBL/GenBank/DDBJ whole genome shotgun (WGS) entry which is preliminary data.</text>
</comment>
<dbReference type="Proteomes" id="UP001207440">
    <property type="component" value="Unassembled WGS sequence"/>
</dbReference>
<proteinExistence type="predicted"/>
<dbReference type="EMBL" id="JAOZYT010000047">
    <property type="protein sequence ID" value="MCW0524237.1"/>
    <property type="molecule type" value="Genomic_DNA"/>
</dbReference>
<feature type="domain" description="Thioredoxin" evidence="1">
    <location>
        <begin position="12"/>
        <end position="154"/>
    </location>
</feature>